<dbReference type="PANTHER" id="PTHR30329:SF21">
    <property type="entry name" value="LIPOPROTEIN YIAD-RELATED"/>
    <property type="match status" value="1"/>
</dbReference>
<dbReference type="InterPro" id="IPR006665">
    <property type="entry name" value="OmpA-like"/>
</dbReference>
<comment type="subcellular location">
    <subcellularLocation>
        <location evidence="1">Cell outer membrane</location>
    </subcellularLocation>
</comment>
<dbReference type="STRING" id="665467.SAMN02982931_00503"/>
<name>A0A1G6AE71_9HYPH</name>
<evidence type="ECO:0000256" key="5">
    <source>
        <dbReference type="SAM" id="SignalP"/>
    </source>
</evidence>
<evidence type="ECO:0000313" key="7">
    <source>
        <dbReference type="EMBL" id="SDB06711.1"/>
    </source>
</evidence>
<feature type="chain" id="PRO_5011631688" evidence="5">
    <location>
        <begin position="33"/>
        <end position="198"/>
    </location>
</feature>
<dbReference type="PANTHER" id="PTHR30329">
    <property type="entry name" value="STATOR ELEMENT OF FLAGELLAR MOTOR COMPLEX"/>
    <property type="match status" value="1"/>
</dbReference>
<evidence type="ECO:0000256" key="1">
    <source>
        <dbReference type="ARBA" id="ARBA00004442"/>
    </source>
</evidence>
<dbReference type="InterPro" id="IPR050330">
    <property type="entry name" value="Bact_OuterMem_StrucFunc"/>
</dbReference>
<evidence type="ECO:0000313" key="8">
    <source>
        <dbReference type="Proteomes" id="UP000199071"/>
    </source>
</evidence>
<dbReference type="Pfam" id="PF00691">
    <property type="entry name" value="OmpA"/>
    <property type="match status" value="1"/>
</dbReference>
<sequence length="198" mass="20732">MRNRGIRGMAARLAGGAVAAALLLLPAGQAMAQALTAEQLIVGLQGPGTLTVAVDPRALAAEVQANVGKGAAALPTWSKLNSLTQLVVDINFQYDSVAIVPGSYRTIGLIADALHHPLLQRYKFLIVGHTDARGDPGYNLNLSLKRAEAIREALATTFAVAPDRLFAVGVGEELPFDPGNPDAAVNRRVQLVNIGPVD</sequence>
<dbReference type="CDD" id="cd07185">
    <property type="entry name" value="OmpA_C-like"/>
    <property type="match status" value="1"/>
</dbReference>
<evidence type="ECO:0000256" key="2">
    <source>
        <dbReference type="ARBA" id="ARBA00023136"/>
    </source>
</evidence>
<dbReference type="InterPro" id="IPR036737">
    <property type="entry name" value="OmpA-like_sf"/>
</dbReference>
<protein>
    <submittedName>
        <fullName evidence="7">Outer membrane protein OmpA</fullName>
    </submittedName>
</protein>
<evidence type="ECO:0000256" key="3">
    <source>
        <dbReference type="ARBA" id="ARBA00023237"/>
    </source>
</evidence>
<dbReference type="Proteomes" id="UP000199071">
    <property type="component" value="Unassembled WGS sequence"/>
</dbReference>
<feature type="domain" description="OmpA-like" evidence="6">
    <location>
        <begin position="79"/>
        <end position="197"/>
    </location>
</feature>
<keyword evidence="3" id="KW-0998">Cell outer membrane</keyword>
<dbReference type="SUPFAM" id="SSF103088">
    <property type="entry name" value="OmpA-like"/>
    <property type="match status" value="1"/>
</dbReference>
<accession>A0A1G6AE71</accession>
<dbReference type="InterPro" id="IPR006664">
    <property type="entry name" value="OMP_bac"/>
</dbReference>
<organism evidence="7 8">
    <name type="scientific">Bauldia litoralis</name>
    <dbReference type="NCBI Taxonomy" id="665467"/>
    <lineage>
        <taxon>Bacteria</taxon>
        <taxon>Pseudomonadati</taxon>
        <taxon>Pseudomonadota</taxon>
        <taxon>Alphaproteobacteria</taxon>
        <taxon>Hyphomicrobiales</taxon>
        <taxon>Kaistiaceae</taxon>
        <taxon>Bauldia</taxon>
    </lineage>
</organism>
<reference evidence="7 8" key="1">
    <citation type="submission" date="2016-10" db="EMBL/GenBank/DDBJ databases">
        <authorList>
            <person name="de Groot N.N."/>
        </authorList>
    </citation>
    <scope>NUCLEOTIDE SEQUENCE [LARGE SCALE GENOMIC DNA]</scope>
    <source>
        <strain evidence="7 8">ATCC 35022</strain>
    </source>
</reference>
<gene>
    <name evidence="7" type="ORF">SAMN02982931_00503</name>
</gene>
<keyword evidence="8" id="KW-1185">Reference proteome</keyword>
<dbReference type="Gene3D" id="3.30.1330.60">
    <property type="entry name" value="OmpA-like domain"/>
    <property type="match status" value="1"/>
</dbReference>
<dbReference type="EMBL" id="FMXQ01000001">
    <property type="protein sequence ID" value="SDB06711.1"/>
    <property type="molecule type" value="Genomic_DNA"/>
</dbReference>
<evidence type="ECO:0000256" key="4">
    <source>
        <dbReference type="PROSITE-ProRule" id="PRU00473"/>
    </source>
</evidence>
<keyword evidence="2 4" id="KW-0472">Membrane</keyword>
<feature type="signal peptide" evidence="5">
    <location>
        <begin position="1"/>
        <end position="32"/>
    </location>
</feature>
<dbReference type="GO" id="GO:0009279">
    <property type="term" value="C:cell outer membrane"/>
    <property type="evidence" value="ECO:0007669"/>
    <property type="project" value="UniProtKB-SubCell"/>
</dbReference>
<dbReference type="PROSITE" id="PS51123">
    <property type="entry name" value="OMPA_2"/>
    <property type="match status" value="1"/>
</dbReference>
<dbReference type="PRINTS" id="PR01021">
    <property type="entry name" value="OMPADOMAIN"/>
</dbReference>
<keyword evidence="5" id="KW-0732">Signal</keyword>
<proteinExistence type="predicted"/>
<evidence type="ECO:0000259" key="6">
    <source>
        <dbReference type="PROSITE" id="PS51123"/>
    </source>
</evidence>
<dbReference type="AlphaFoldDB" id="A0A1G6AE71"/>